<dbReference type="Pfam" id="PF24476">
    <property type="entry name" value="DUF7580"/>
    <property type="match status" value="1"/>
</dbReference>
<name>A0AAX6MM48_9PEZI</name>
<evidence type="ECO:0000313" key="3">
    <source>
        <dbReference type="EMBL" id="KAK6953556.1"/>
    </source>
</evidence>
<feature type="domain" description="DUF7580" evidence="2">
    <location>
        <begin position="267"/>
        <end position="476"/>
    </location>
</feature>
<proteinExistence type="predicted"/>
<dbReference type="EMBL" id="JBANMG010000005">
    <property type="protein sequence ID" value="KAK6953556.1"/>
    <property type="molecule type" value="Genomic_DNA"/>
</dbReference>
<gene>
    <name evidence="3" type="ORF">Daesc_005861</name>
</gene>
<dbReference type="PANTHER" id="PTHR35186:SF4">
    <property type="entry name" value="PRION-INHIBITION AND PROPAGATION HELO DOMAIN-CONTAINING PROTEIN"/>
    <property type="match status" value="1"/>
</dbReference>
<accession>A0AAX6MM48</accession>
<evidence type="ECO:0000313" key="4">
    <source>
        <dbReference type="Proteomes" id="UP001369815"/>
    </source>
</evidence>
<reference evidence="3 4" key="1">
    <citation type="journal article" date="2024" name="Front Chem Biol">
        <title>Unveiling the potential of Daldinia eschscholtzii MFLUCC 19-0629 through bioactivity and bioinformatics studies for enhanced sustainable agriculture production.</title>
        <authorList>
            <person name="Brooks S."/>
            <person name="Weaver J.A."/>
            <person name="Klomchit A."/>
            <person name="Alharthi S.A."/>
            <person name="Onlamun T."/>
            <person name="Nurani R."/>
            <person name="Vong T.K."/>
            <person name="Alberti F."/>
            <person name="Greco C."/>
        </authorList>
    </citation>
    <scope>NUCLEOTIDE SEQUENCE [LARGE SCALE GENOMIC DNA]</scope>
    <source>
        <strain evidence="3">MFLUCC 19-0629</strain>
    </source>
</reference>
<dbReference type="AlphaFoldDB" id="A0AAX6MM48"/>
<dbReference type="Proteomes" id="UP001369815">
    <property type="component" value="Unassembled WGS sequence"/>
</dbReference>
<feature type="region of interest" description="Disordered" evidence="1">
    <location>
        <begin position="651"/>
        <end position="693"/>
    </location>
</feature>
<evidence type="ECO:0000256" key="1">
    <source>
        <dbReference type="SAM" id="MobiDB-lite"/>
    </source>
</evidence>
<feature type="compositionally biased region" description="Low complexity" evidence="1">
    <location>
        <begin position="656"/>
        <end position="672"/>
    </location>
</feature>
<keyword evidence="4" id="KW-1185">Reference proteome</keyword>
<dbReference type="PANTHER" id="PTHR35186">
    <property type="entry name" value="ANK_REP_REGION DOMAIN-CONTAINING PROTEIN"/>
    <property type="match status" value="1"/>
</dbReference>
<sequence length="709" mass="80907">MSAFEVAGLALGAFSGAIEACKIFREAYRRVQIARRIRIEYTDCEQSLKYYQTALIGRLRRLLLPLARDGIDINHLLSDLAGDIWKDRTVADHIECRFGKEKYDLFTGHIQKYYEIIEVLKGILKLDSVSLHDYLINQVCYRGKSLQRVIADYNDQNASTVPYLSKEWINAQIYTVSFCNGEASRSELFEELEQLHARLGELFNDMDVETEFEQLLTGNSDICNFWLNADAFFKGIASVWQECCRKDHLARLVLQHRTNHDKDFKMLFVKQTSAYQQIQETQITQTRRKIESMTIDQVLRGGPASTPSRRQRYILALTLASSFVQLYETPWLPKSWKKSDIIFFGDGNSNVPFLDYPCLDHELIITAQAKGKQREQKSLPRPTINNGVEQVYRSLELLGIILLELCFGQLLEEQKFRQDYQLPGLTEMQKCALDAAAARQWNSKVTEEAGSDFDEAVRWCLDGCRITPPEDLRREMLKRNDNTYEHLPRRDKIRLEVGFRDFLDPMCQRRRVYWACLHEDVNVTPPSPLLFCAKATPRTNRDGGGGGDADGNSIRQNDLKPCASIDTLPLTAKFDLFNAVMHPESCEVCTADNNSITDLSGQETIAENNETLISQDGANSTENIHQDAAEASKEDTSDLYWIMDDRLFPESPRRASGGLSTGEEQSSGSTSGDWFRDVGPVPEGDFQLYDDDEEDRFVIEDHMKDIGSK</sequence>
<protein>
    <recommendedName>
        <fullName evidence="2">DUF7580 domain-containing protein</fullName>
    </recommendedName>
</protein>
<organism evidence="3 4">
    <name type="scientific">Daldinia eschscholtzii</name>
    <dbReference type="NCBI Taxonomy" id="292717"/>
    <lineage>
        <taxon>Eukaryota</taxon>
        <taxon>Fungi</taxon>
        <taxon>Dikarya</taxon>
        <taxon>Ascomycota</taxon>
        <taxon>Pezizomycotina</taxon>
        <taxon>Sordariomycetes</taxon>
        <taxon>Xylariomycetidae</taxon>
        <taxon>Xylariales</taxon>
        <taxon>Hypoxylaceae</taxon>
        <taxon>Daldinia</taxon>
    </lineage>
</organism>
<dbReference type="InterPro" id="IPR056002">
    <property type="entry name" value="DUF7580"/>
</dbReference>
<comment type="caution">
    <text evidence="3">The sequence shown here is derived from an EMBL/GenBank/DDBJ whole genome shotgun (WGS) entry which is preliminary data.</text>
</comment>
<evidence type="ECO:0000259" key="2">
    <source>
        <dbReference type="Pfam" id="PF24476"/>
    </source>
</evidence>